<evidence type="ECO:0000313" key="4">
    <source>
        <dbReference type="Proteomes" id="UP000298433"/>
    </source>
</evidence>
<accession>A0A4R8XLX2</accession>
<protein>
    <submittedName>
        <fullName evidence="3">Uncharacterized protein</fullName>
    </submittedName>
</protein>
<dbReference type="OrthoDB" id="5117757at2"/>
<organism evidence="3 4">
    <name type="scientific">Cryobacterium cheniae</name>
    <dbReference type="NCBI Taxonomy" id="1259262"/>
    <lineage>
        <taxon>Bacteria</taxon>
        <taxon>Bacillati</taxon>
        <taxon>Actinomycetota</taxon>
        <taxon>Actinomycetes</taxon>
        <taxon>Micrococcales</taxon>
        <taxon>Microbacteriaceae</taxon>
        <taxon>Cryobacterium</taxon>
    </lineage>
</organism>
<gene>
    <name evidence="3" type="ORF">E3T23_14990</name>
</gene>
<feature type="compositionally biased region" description="Basic and acidic residues" evidence="1">
    <location>
        <begin position="1"/>
        <end position="16"/>
    </location>
</feature>
<dbReference type="Proteomes" id="UP000298433">
    <property type="component" value="Unassembled WGS sequence"/>
</dbReference>
<name>A0A4R8XLX2_9MICO</name>
<keyword evidence="2" id="KW-0472">Membrane</keyword>
<feature type="region of interest" description="Disordered" evidence="1">
    <location>
        <begin position="1"/>
        <end position="28"/>
    </location>
</feature>
<evidence type="ECO:0000313" key="3">
    <source>
        <dbReference type="EMBL" id="TFC75842.1"/>
    </source>
</evidence>
<evidence type="ECO:0000256" key="2">
    <source>
        <dbReference type="SAM" id="Phobius"/>
    </source>
</evidence>
<evidence type="ECO:0000256" key="1">
    <source>
        <dbReference type="SAM" id="MobiDB-lite"/>
    </source>
</evidence>
<proteinExistence type="predicted"/>
<comment type="caution">
    <text evidence="3">The sequence shown here is derived from an EMBL/GenBank/DDBJ whole genome shotgun (WGS) entry which is preliminary data.</text>
</comment>
<sequence length="202" mass="21311">MHDDDRALRDELRAADPARTLPPDSPTWLDHRMEQIMTDQSPTTTTVTREVPRRAFRRWMPVVGIAAGLAIAAAIVVPLVVGGPERTVEALQPPPGGGLASGSCLRLEPATVAAQEQAFAARVLQVQGDTVLLEVTERFTGDVADRVEVLQGDAMTSDFSGVPFAVGQSYLVGAVDGTITGCGVTGADSAELRAVYDEAFPG</sequence>
<dbReference type="EMBL" id="SOGN01000071">
    <property type="protein sequence ID" value="TFC75842.1"/>
    <property type="molecule type" value="Genomic_DNA"/>
</dbReference>
<dbReference type="AlphaFoldDB" id="A0A4R8XLX2"/>
<reference evidence="3 4" key="1">
    <citation type="submission" date="2019-03" db="EMBL/GenBank/DDBJ databases">
        <title>Genomics of glacier-inhabiting Cryobacterium strains.</title>
        <authorList>
            <person name="Liu Q."/>
            <person name="Xin Y.-H."/>
        </authorList>
    </citation>
    <scope>NUCLEOTIDE SEQUENCE [LARGE SCALE GENOMIC DNA]</scope>
    <source>
        <strain evidence="3 4">TMT2-48-2</strain>
    </source>
</reference>
<keyword evidence="2" id="KW-0812">Transmembrane</keyword>
<dbReference type="RefSeq" id="WP_134371326.1">
    <property type="nucleotide sequence ID" value="NZ_SOGN01000071.1"/>
</dbReference>
<keyword evidence="4" id="KW-1185">Reference proteome</keyword>
<keyword evidence="2" id="KW-1133">Transmembrane helix</keyword>
<feature type="transmembrane region" description="Helical" evidence="2">
    <location>
        <begin position="59"/>
        <end position="81"/>
    </location>
</feature>